<dbReference type="Pfam" id="PF07045">
    <property type="entry name" value="DUF1330"/>
    <property type="match status" value="1"/>
</dbReference>
<dbReference type="Proteomes" id="UP000295727">
    <property type="component" value="Chromosome 2"/>
</dbReference>
<dbReference type="SUPFAM" id="SSF54909">
    <property type="entry name" value="Dimeric alpha+beta barrel"/>
    <property type="match status" value="1"/>
</dbReference>
<dbReference type="Gene3D" id="3.30.70.100">
    <property type="match status" value="1"/>
</dbReference>
<sequence length="97" mass="10828">MPKAYWTCAYRLVPDHRQREVYSELATAAVKAGGGRFLVRGGRMRANEDAVVERTVIVEFDSYDQAIAAYDSELYAKALAALPPGTLRDHRIVEALE</sequence>
<protein>
    <submittedName>
        <fullName evidence="2">DUF1330 domain-containing protein</fullName>
    </submittedName>
</protein>
<dbReference type="AlphaFoldDB" id="A0A4P7CUV7"/>
<organism evidence="2 3">
    <name type="scientific">Paraburkholderia pallida</name>
    <dbReference type="NCBI Taxonomy" id="2547399"/>
    <lineage>
        <taxon>Bacteria</taxon>
        <taxon>Pseudomonadati</taxon>
        <taxon>Pseudomonadota</taxon>
        <taxon>Betaproteobacteria</taxon>
        <taxon>Burkholderiales</taxon>
        <taxon>Burkholderiaceae</taxon>
        <taxon>Paraburkholderia</taxon>
    </lineage>
</organism>
<evidence type="ECO:0000313" key="3">
    <source>
        <dbReference type="Proteomes" id="UP000295727"/>
    </source>
</evidence>
<accession>A0A4P7CUV7</accession>
<reference evidence="2 3" key="1">
    <citation type="submission" date="2019-03" db="EMBL/GenBank/DDBJ databases">
        <title>Paraburkholderia sp. 7MH5, isolated from subtropical forest soil.</title>
        <authorList>
            <person name="Gao Z.-H."/>
            <person name="Qiu L.-H."/>
        </authorList>
    </citation>
    <scope>NUCLEOTIDE SEQUENCE [LARGE SCALE GENOMIC DNA]</scope>
    <source>
        <strain evidence="2 3">7MH5</strain>
    </source>
</reference>
<dbReference type="InterPro" id="IPR010753">
    <property type="entry name" value="DUF1330"/>
</dbReference>
<dbReference type="OrthoDB" id="121598at2"/>
<keyword evidence="3" id="KW-1185">Reference proteome</keyword>
<gene>
    <name evidence="2" type="ORF">E1956_17690</name>
</gene>
<evidence type="ECO:0000259" key="1">
    <source>
        <dbReference type="Pfam" id="PF07045"/>
    </source>
</evidence>
<dbReference type="KEGG" id="ppai:E1956_17690"/>
<evidence type="ECO:0000313" key="2">
    <source>
        <dbReference type="EMBL" id="QBQ99067.1"/>
    </source>
</evidence>
<feature type="domain" description="DUF1330" evidence="1">
    <location>
        <begin position="3"/>
        <end position="95"/>
    </location>
</feature>
<dbReference type="EMBL" id="CP038149">
    <property type="protein sequence ID" value="QBQ99067.1"/>
    <property type="molecule type" value="Genomic_DNA"/>
</dbReference>
<name>A0A4P7CUV7_9BURK</name>
<proteinExistence type="predicted"/>
<dbReference type="InterPro" id="IPR011008">
    <property type="entry name" value="Dimeric_a/b-barrel"/>
</dbReference>
<dbReference type="RefSeq" id="WP_028219276.1">
    <property type="nucleotide sequence ID" value="NZ_CP038149.1"/>
</dbReference>